<dbReference type="InterPro" id="IPR029058">
    <property type="entry name" value="AB_hydrolase_fold"/>
</dbReference>
<dbReference type="PANTHER" id="PTHR43798">
    <property type="entry name" value="MONOACYLGLYCEROL LIPASE"/>
    <property type="match status" value="1"/>
</dbReference>
<dbReference type="PANTHER" id="PTHR43798:SF33">
    <property type="entry name" value="HYDROLASE, PUTATIVE (AFU_ORTHOLOGUE AFUA_2G14860)-RELATED"/>
    <property type="match status" value="1"/>
</dbReference>
<evidence type="ECO:0000259" key="1">
    <source>
        <dbReference type="Pfam" id="PF12697"/>
    </source>
</evidence>
<sequence>MGGSAGRSAGARTRTTRRRRCRLPDHAVDTKAALMSRQAALGLNSLLPVIEGHQPSRGGCFPAHGRRDLPLLAGSAGLLYPDLSSDLSSTVSNWGNMNRKTVLKLSVRGMLAAIAMMSLPVQAQVPAAGIEATQVAVGDKPYQIQAAIAGSGKYTVIFESGFGSDLRAWRKVAPQVAATARVLTYSRAGHGASDARPEPRTIAQNTAELEQLIAAARLAPPFILVGHSYGALLVRSFAARHPGQVAGMVLVDPSDERFSPALRKLDAARTAEDDSKFASIVPPKFKPELALLQPVLDSGVLPLAGKVPDVPVVVLTSVQQAGKAEFFLETQEAVAIKRDLHADFARQFTNGWQVVTAKSGHGIQMEEPELVIDAVKKVIDAADKGHGAAGTGGI</sequence>
<dbReference type="Gene3D" id="3.40.50.1820">
    <property type="entry name" value="alpha/beta hydrolase"/>
    <property type="match status" value="1"/>
</dbReference>
<dbReference type="InterPro" id="IPR050266">
    <property type="entry name" value="AB_hydrolase_sf"/>
</dbReference>
<organism evidence="2 3">
    <name type="scientific">Pseudoduganella umbonata</name>
    <dbReference type="NCBI Taxonomy" id="864828"/>
    <lineage>
        <taxon>Bacteria</taxon>
        <taxon>Pseudomonadati</taxon>
        <taxon>Pseudomonadota</taxon>
        <taxon>Betaproteobacteria</taxon>
        <taxon>Burkholderiales</taxon>
        <taxon>Oxalobacteraceae</taxon>
        <taxon>Telluria group</taxon>
        <taxon>Pseudoduganella</taxon>
    </lineage>
</organism>
<dbReference type="SUPFAM" id="SSF53474">
    <property type="entry name" value="alpha/beta-Hydrolases"/>
    <property type="match status" value="1"/>
</dbReference>
<accession>A0ABX5UDW1</accession>
<keyword evidence="3" id="KW-1185">Reference proteome</keyword>
<reference evidence="2 3" key="1">
    <citation type="submission" date="2019-05" db="EMBL/GenBank/DDBJ databases">
        <title>Draft Genome Sequences of Six Type Strains of the Genus Massilia.</title>
        <authorList>
            <person name="Miess H."/>
            <person name="Frediansyhah A."/>
            <person name="Gross H."/>
        </authorList>
    </citation>
    <scope>NUCLEOTIDE SEQUENCE [LARGE SCALE GENOMIC DNA]</scope>
    <source>
        <strain evidence="2 3">DSMZ 26121</strain>
    </source>
</reference>
<evidence type="ECO:0000313" key="3">
    <source>
        <dbReference type="Proteomes" id="UP000298763"/>
    </source>
</evidence>
<protein>
    <submittedName>
        <fullName evidence="2">Alpha/beta hydrolase</fullName>
    </submittedName>
</protein>
<evidence type="ECO:0000313" key="2">
    <source>
        <dbReference type="EMBL" id="QCP09754.1"/>
    </source>
</evidence>
<keyword evidence="2" id="KW-0378">Hydrolase</keyword>
<dbReference type="GO" id="GO:0016787">
    <property type="term" value="F:hydrolase activity"/>
    <property type="evidence" value="ECO:0007669"/>
    <property type="project" value="UniProtKB-KW"/>
</dbReference>
<gene>
    <name evidence="2" type="ORF">FCL38_04455</name>
</gene>
<dbReference type="InterPro" id="IPR000073">
    <property type="entry name" value="AB_hydrolase_1"/>
</dbReference>
<proteinExistence type="predicted"/>
<dbReference type="EMBL" id="CP040017">
    <property type="protein sequence ID" value="QCP09754.1"/>
    <property type="molecule type" value="Genomic_DNA"/>
</dbReference>
<dbReference type="Pfam" id="PF12697">
    <property type="entry name" value="Abhydrolase_6"/>
    <property type="match status" value="1"/>
</dbReference>
<feature type="domain" description="AB hydrolase-1" evidence="1">
    <location>
        <begin position="157"/>
        <end position="374"/>
    </location>
</feature>
<name>A0ABX5UDW1_9BURK</name>
<dbReference type="Proteomes" id="UP000298763">
    <property type="component" value="Chromosome"/>
</dbReference>